<comment type="similarity">
    <text evidence="1">Belongs to the GMC oxidoreductase family.</text>
</comment>
<evidence type="ECO:0000313" key="4">
    <source>
        <dbReference type="Proteomes" id="UP001295794"/>
    </source>
</evidence>
<name>A0AAD2H9R2_9AGAR</name>
<accession>A0AAD2H9R2</accession>
<proteinExistence type="inferred from homology"/>
<dbReference type="Pfam" id="PF00732">
    <property type="entry name" value="GMC_oxred_N"/>
    <property type="match status" value="1"/>
</dbReference>
<sequence>ARHCSLKVLPCGLVQDGWGARPRGGVQPLSICEFATDSGGRPVTPAIAVTARAAHRLSRCKANRDWQWPLSVQPCFFLLEPLTPNPRQKPAAIRAVRCCDNIFDGGRLHDPMDSSCHLPTLFSQHPSGELDVIVAGGGPGGCVVAGRLAVADPSLKVMLIEGGANNRDDPWVSSSGRSAAQDSDYLVFKSTGPSPGIYVRNMQRNGINDKATFYIDTKASSYLRGRQSIVPRANILGGGSSINFQIYTRASASDWGDFCSFSSAFFEVDGFQMTSNPRDGLRKIYCL</sequence>
<comment type="caution">
    <text evidence="3">The sequence shown here is derived from an EMBL/GenBank/DDBJ whole genome shotgun (WGS) entry which is preliminary data.</text>
</comment>
<dbReference type="PANTHER" id="PTHR11552:SF119">
    <property type="entry name" value="GLUCOSE-METHANOL-CHOLINE OXIDOREDUCTASE N-TERMINAL DOMAIN-CONTAINING PROTEIN"/>
    <property type="match status" value="1"/>
</dbReference>
<dbReference type="Gene3D" id="3.50.50.60">
    <property type="entry name" value="FAD/NAD(P)-binding domain"/>
    <property type="match status" value="1"/>
</dbReference>
<dbReference type="GO" id="GO:0016614">
    <property type="term" value="F:oxidoreductase activity, acting on CH-OH group of donors"/>
    <property type="evidence" value="ECO:0007669"/>
    <property type="project" value="InterPro"/>
</dbReference>
<reference evidence="3" key="1">
    <citation type="submission" date="2023-11" db="EMBL/GenBank/DDBJ databases">
        <authorList>
            <person name="De Vega J J."/>
            <person name="De Vega J J."/>
        </authorList>
    </citation>
    <scope>NUCLEOTIDE SEQUENCE</scope>
</reference>
<evidence type="ECO:0000313" key="3">
    <source>
        <dbReference type="EMBL" id="CAK5271956.1"/>
    </source>
</evidence>
<dbReference type="EMBL" id="CAVNYO010000180">
    <property type="protein sequence ID" value="CAK5271956.1"/>
    <property type="molecule type" value="Genomic_DNA"/>
</dbReference>
<dbReference type="InterPro" id="IPR036188">
    <property type="entry name" value="FAD/NAD-bd_sf"/>
</dbReference>
<gene>
    <name evidence="3" type="ORF">MYCIT1_LOCUS17406</name>
</gene>
<keyword evidence="4" id="KW-1185">Reference proteome</keyword>
<dbReference type="InterPro" id="IPR000172">
    <property type="entry name" value="GMC_OxRdtase_N"/>
</dbReference>
<dbReference type="SUPFAM" id="SSF51905">
    <property type="entry name" value="FAD/NAD(P)-binding domain"/>
    <property type="match status" value="1"/>
</dbReference>
<evidence type="ECO:0000256" key="1">
    <source>
        <dbReference type="ARBA" id="ARBA00010790"/>
    </source>
</evidence>
<dbReference type="InterPro" id="IPR012132">
    <property type="entry name" value="GMC_OxRdtase"/>
</dbReference>
<feature type="non-terminal residue" evidence="3">
    <location>
        <position position="1"/>
    </location>
</feature>
<feature type="domain" description="Glucose-methanol-choline oxidoreductase N-terminal" evidence="2">
    <location>
        <begin position="131"/>
        <end position="255"/>
    </location>
</feature>
<organism evidence="3 4">
    <name type="scientific">Mycena citricolor</name>
    <dbReference type="NCBI Taxonomy" id="2018698"/>
    <lineage>
        <taxon>Eukaryota</taxon>
        <taxon>Fungi</taxon>
        <taxon>Dikarya</taxon>
        <taxon>Basidiomycota</taxon>
        <taxon>Agaricomycotina</taxon>
        <taxon>Agaricomycetes</taxon>
        <taxon>Agaricomycetidae</taxon>
        <taxon>Agaricales</taxon>
        <taxon>Marasmiineae</taxon>
        <taxon>Mycenaceae</taxon>
        <taxon>Mycena</taxon>
    </lineage>
</organism>
<dbReference type="GO" id="GO:0050660">
    <property type="term" value="F:flavin adenine dinucleotide binding"/>
    <property type="evidence" value="ECO:0007669"/>
    <property type="project" value="InterPro"/>
</dbReference>
<dbReference type="Proteomes" id="UP001295794">
    <property type="component" value="Unassembled WGS sequence"/>
</dbReference>
<protein>
    <recommendedName>
        <fullName evidence="2">Glucose-methanol-choline oxidoreductase N-terminal domain-containing protein</fullName>
    </recommendedName>
</protein>
<evidence type="ECO:0000259" key="2">
    <source>
        <dbReference type="Pfam" id="PF00732"/>
    </source>
</evidence>
<dbReference type="PANTHER" id="PTHR11552">
    <property type="entry name" value="GLUCOSE-METHANOL-CHOLINE GMC OXIDOREDUCTASE"/>
    <property type="match status" value="1"/>
</dbReference>
<dbReference type="AlphaFoldDB" id="A0AAD2H9R2"/>